<dbReference type="EMBL" id="JAAGOH010000013">
    <property type="protein sequence ID" value="NDY91932.1"/>
    <property type="molecule type" value="Genomic_DNA"/>
</dbReference>
<gene>
    <name evidence="2" type="ORF">G3A44_12120</name>
</gene>
<dbReference type="SUPFAM" id="SSF141868">
    <property type="entry name" value="EAL domain-like"/>
    <property type="match status" value="1"/>
</dbReference>
<evidence type="ECO:0000259" key="1">
    <source>
        <dbReference type="PROSITE" id="PS50883"/>
    </source>
</evidence>
<dbReference type="InterPro" id="IPR035919">
    <property type="entry name" value="EAL_sf"/>
</dbReference>
<organism evidence="2 3">
    <name type="scientific">Ideonella livida</name>
    <dbReference type="NCBI Taxonomy" id="2707176"/>
    <lineage>
        <taxon>Bacteria</taxon>
        <taxon>Pseudomonadati</taxon>
        <taxon>Pseudomonadota</taxon>
        <taxon>Betaproteobacteria</taxon>
        <taxon>Burkholderiales</taxon>
        <taxon>Sphaerotilaceae</taxon>
        <taxon>Ideonella</taxon>
    </lineage>
</organism>
<keyword evidence="3" id="KW-1185">Reference proteome</keyword>
<sequence>MLPREPGLQALVEASRTAPAPCWLAQLEEPAWLVDPSSGLVLQSNAAAQDWHALLRPGGGAVRADLLGGLEDVHFWAELTQPAPALAGADLPLPTLCSETEWPGPQGEPRWVERHIRPVTLEDGRTVMWVRLQDRTAQRRWLQERDQALAELRATLEATPDGLLVTNAQGAVQALNHRFALLWGLPFASHDSPAARADDGRLWAWMAQSALQPQALLARLTQLRGQWLGRTEDRFALRDGRWLECRTEPQWGRGLVQGRVWVWREARPNAGWRAAGRTLAAPNPTEGLSEADWREALEAALDAADAQGSDLAVCCLGLEAEALYAQGEQAGAATLARLRGTVGREAGPTARVAVLGPDQLGVLLPGAGAGQARELAARLLPRCGPEGADAPAASLGVALYPEAGVSADRLWPLARQAQARAADRARAGLSAWVLEGEAPATPVRTVRAGMRRLERLEVLLRSAAAERELLLHYQPLVDLPTGRVAGAEVLLRWHDPDQGMLAPALFLPQARRAGLMPALDDWVLEQALRQACAWRQGGRPLLLNVNLSVPTLDDPGLPRRLAALLKASGWPPDQLALDVPEAALACDVESAVVRLQALHRLGVRLVLDDYGAGQVPLAALRRLPLAAVKLDPQLVRTLGPQPPGGWTGALLDVARHMRWPLWAEGVETLAQREQLGRLGCQQAQGHLWAPALRPEPWLRHAAAAEDRRMPPGLGLVPAATS</sequence>
<dbReference type="Gene3D" id="3.30.70.270">
    <property type="match status" value="1"/>
</dbReference>
<dbReference type="AlphaFoldDB" id="A0A7C9PID7"/>
<evidence type="ECO:0000313" key="3">
    <source>
        <dbReference type="Proteomes" id="UP000484255"/>
    </source>
</evidence>
<dbReference type="InterPro" id="IPR029787">
    <property type="entry name" value="Nucleotide_cyclase"/>
</dbReference>
<dbReference type="InterPro" id="IPR050706">
    <property type="entry name" value="Cyclic-di-GMP_PDE-like"/>
</dbReference>
<dbReference type="Gene3D" id="3.20.20.450">
    <property type="entry name" value="EAL domain"/>
    <property type="match status" value="1"/>
</dbReference>
<dbReference type="RefSeq" id="WP_163457785.1">
    <property type="nucleotide sequence ID" value="NZ_JAAGOH010000013.1"/>
</dbReference>
<feature type="domain" description="EAL" evidence="1">
    <location>
        <begin position="453"/>
        <end position="705"/>
    </location>
</feature>
<dbReference type="Proteomes" id="UP000484255">
    <property type="component" value="Unassembled WGS sequence"/>
</dbReference>
<dbReference type="GO" id="GO:0071111">
    <property type="term" value="F:cyclic-guanylate-specific phosphodiesterase activity"/>
    <property type="evidence" value="ECO:0007669"/>
    <property type="project" value="InterPro"/>
</dbReference>
<evidence type="ECO:0000313" key="2">
    <source>
        <dbReference type="EMBL" id="NDY91932.1"/>
    </source>
</evidence>
<dbReference type="PROSITE" id="PS50883">
    <property type="entry name" value="EAL"/>
    <property type="match status" value="1"/>
</dbReference>
<name>A0A7C9PID7_9BURK</name>
<dbReference type="PANTHER" id="PTHR33121:SF70">
    <property type="entry name" value="SIGNALING PROTEIN YKOW"/>
    <property type="match status" value="1"/>
</dbReference>
<dbReference type="SUPFAM" id="SSF55785">
    <property type="entry name" value="PYP-like sensor domain (PAS domain)"/>
    <property type="match status" value="1"/>
</dbReference>
<dbReference type="SUPFAM" id="SSF55073">
    <property type="entry name" value="Nucleotide cyclase"/>
    <property type="match status" value="1"/>
</dbReference>
<protein>
    <submittedName>
        <fullName evidence="2">EAL domain-containing protein</fullName>
    </submittedName>
</protein>
<dbReference type="InterPro" id="IPR035965">
    <property type="entry name" value="PAS-like_dom_sf"/>
</dbReference>
<dbReference type="Gene3D" id="3.30.450.20">
    <property type="entry name" value="PAS domain"/>
    <property type="match status" value="1"/>
</dbReference>
<proteinExistence type="predicted"/>
<dbReference type="InterPro" id="IPR043128">
    <property type="entry name" value="Rev_trsase/Diguanyl_cyclase"/>
</dbReference>
<comment type="caution">
    <text evidence="2">The sequence shown here is derived from an EMBL/GenBank/DDBJ whole genome shotgun (WGS) entry which is preliminary data.</text>
</comment>
<reference evidence="2 3" key="1">
    <citation type="submission" date="2020-02" db="EMBL/GenBank/DDBJ databases">
        <title>Ideonella bacterium strain TBM-1.</title>
        <authorList>
            <person name="Chen W.-M."/>
        </authorList>
    </citation>
    <scope>NUCLEOTIDE SEQUENCE [LARGE SCALE GENOMIC DNA]</scope>
    <source>
        <strain evidence="2 3">TBM-1</strain>
    </source>
</reference>
<dbReference type="InterPro" id="IPR001633">
    <property type="entry name" value="EAL_dom"/>
</dbReference>
<dbReference type="SMART" id="SM00052">
    <property type="entry name" value="EAL"/>
    <property type="match status" value="1"/>
</dbReference>
<dbReference type="CDD" id="cd01948">
    <property type="entry name" value="EAL"/>
    <property type="match status" value="1"/>
</dbReference>
<accession>A0A7C9PID7</accession>
<dbReference type="Pfam" id="PF00563">
    <property type="entry name" value="EAL"/>
    <property type="match status" value="1"/>
</dbReference>
<dbReference type="PANTHER" id="PTHR33121">
    <property type="entry name" value="CYCLIC DI-GMP PHOSPHODIESTERASE PDEF"/>
    <property type="match status" value="1"/>
</dbReference>